<proteinExistence type="predicted"/>
<dbReference type="EMBL" id="JADCNL010000005">
    <property type="protein sequence ID" value="KAG0480647.1"/>
    <property type="molecule type" value="Genomic_DNA"/>
</dbReference>
<feature type="compositionally biased region" description="Pro residues" evidence="1">
    <location>
        <begin position="66"/>
        <end position="75"/>
    </location>
</feature>
<comment type="caution">
    <text evidence="2">The sequence shown here is derived from an EMBL/GenBank/DDBJ whole genome shotgun (WGS) entry which is preliminary data.</text>
</comment>
<evidence type="ECO:0000313" key="2">
    <source>
        <dbReference type="EMBL" id="KAG0480647.1"/>
    </source>
</evidence>
<organism evidence="2 3">
    <name type="scientific">Vanilla planifolia</name>
    <name type="common">Vanilla</name>
    <dbReference type="NCBI Taxonomy" id="51239"/>
    <lineage>
        <taxon>Eukaryota</taxon>
        <taxon>Viridiplantae</taxon>
        <taxon>Streptophyta</taxon>
        <taxon>Embryophyta</taxon>
        <taxon>Tracheophyta</taxon>
        <taxon>Spermatophyta</taxon>
        <taxon>Magnoliopsida</taxon>
        <taxon>Liliopsida</taxon>
        <taxon>Asparagales</taxon>
        <taxon>Orchidaceae</taxon>
        <taxon>Vanilloideae</taxon>
        <taxon>Vanilleae</taxon>
        <taxon>Vanilla</taxon>
    </lineage>
</organism>
<accession>A0A835R5U1</accession>
<reference evidence="2 3" key="1">
    <citation type="journal article" date="2020" name="Nat. Food">
        <title>A phased Vanilla planifolia genome enables genetic improvement of flavour and production.</title>
        <authorList>
            <person name="Hasing T."/>
            <person name="Tang H."/>
            <person name="Brym M."/>
            <person name="Khazi F."/>
            <person name="Huang T."/>
            <person name="Chambers A.H."/>
        </authorList>
    </citation>
    <scope>NUCLEOTIDE SEQUENCE [LARGE SCALE GENOMIC DNA]</scope>
    <source>
        <tissue evidence="2">Leaf</tissue>
    </source>
</reference>
<evidence type="ECO:0000313" key="3">
    <source>
        <dbReference type="Proteomes" id="UP000636800"/>
    </source>
</evidence>
<name>A0A835R5U1_VANPL</name>
<protein>
    <submittedName>
        <fullName evidence="2">Uncharacterized protein</fullName>
    </submittedName>
</protein>
<dbReference type="AlphaFoldDB" id="A0A835R5U1"/>
<dbReference type="OrthoDB" id="63070at2759"/>
<sequence length="89" mass="9728">MNVPLITTSSKHQHKFTFPPPMEKKPPSTVYARMPSLPREAQMARKSSVSPTHVRQPDEAAASVQSPPPAFPPPGNLKFPPHSIVFGFG</sequence>
<feature type="compositionally biased region" description="Polar residues" evidence="1">
    <location>
        <begin position="1"/>
        <end position="10"/>
    </location>
</feature>
<gene>
    <name evidence="2" type="ORF">HPP92_011505</name>
</gene>
<dbReference type="Proteomes" id="UP000636800">
    <property type="component" value="Chromosome 5"/>
</dbReference>
<evidence type="ECO:0000256" key="1">
    <source>
        <dbReference type="SAM" id="MobiDB-lite"/>
    </source>
</evidence>
<keyword evidence="3" id="KW-1185">Reference proteome</keyword>
<feature type="region of interest" description="Disordered" evidence="1">
    <location>
        <begin position="1"/>
        <end position="89"/>
    </location>
</feature>